<dbReference type="InterPro" id="IPR036013">
    <property type="entry name" value="Band_7/SPFH_dom_sf"/>
</dbReference>
<feature type="domain" description="Band 7" evidence="2">
    <location>
        <begin position="133"/>
        <end position="292"/>
    </location>
</feature>
<dbReference type="InterPro" id="IPR001107">
    <property type="entry name" value="Band_7"/>
</dbReference>
<dbReference type="SUPFAM" id="SSF117892">
    <property type="entry name" value="Band 7/SPFH domain"/>
    <property type="match status" value="1"/>
</dbReference>
<evidence type="ECO:0000259" key="2">
    <source>
        <dbReference type="SMART" id="SM00244"/>
    </source>
</evidence>
<dbReference type="CDD" id="cd13438">
    <property type="entry name" value="SPFH_eoslipins_u2"/>
    <property type="match status" value="1"/>
</dbReference>
<name>A0A9D2IVS9_9FIRM</name>
<evidence type="ECO:0000313" key="4">
    <source>
        <dbReference type="Proteomes" id="UP000824044"/>
    </source>
</evidence>
<dbReference type="PANTHER" id="PTHR10264">
    <property type="entry name" value="BAND 7 PROTEIN-RELATED"/>
    <property type="match status" value="1"/>
</dbReference>
<sequence length="367" mass="41883">MKVIIQENQRGVLTKNGKFVRLLGAGKYHAFCGRSIELLDVGDLAVVNARSVPMFVLEQDADFQAQTVRVDVHDGEYVLHFVDGVFRQLLTVSGHFFFWKEGFQHTFRAVDVTSPEMDASILPSYLKQLSPYCDVVEVGARERAALYFDRKFVRFLEAGKYYFWKNGTEVTTERYPACLVQKEIVGQEILTADKVTLRINCVCDYQIADYERLAKEVGDYEKQLHTAVQLALREYVGKYRIDEILENKEALTEYLTNVIAEKGRELYLDVRCAAVRDIILPGEIRDIMNTVLVAEKRAQANVIARREEVASTRSLLNTARLMDENQTLYKLKEWEYVERICEKVGSINLSGGDLPAQLVQLLTGGKK</sequence>
<comment type="similarity">
    <text evidence="1">Belongs to the band 7/mec-2 family.</text>
</comment>
<dbReference type="Proteomes" id="UP000824044">
    <property type="component" value="Unassembled WGS sequence"/>
</dbReference>
<organism evidence="3 4">
    <name type="scientific">Candidatus Gallimonas intestinigallinarum</name>
    <dbReference type="NCBI Taxonomy" id="2838604"/>
    <lineage>
        <taxon>Bacteria</taxon>
        <taxon>Bacillati</taxon>
        <taxon>Bacillota</taxon>
        <taxon>Clostridia</taxon>
        <taxon>Candidatus Gallimonas</taxon>
    </lineage>
</organism>
<dbReference type="PANTHER" id="PTHR10264:SF83">
    <property type="entry name" value="BLL5629 PROTEIN"/>
    <property type="match status" value="1"/>
</dbReference>
<proteinExistence type="inferred from homology"/>
<dbReference type="EMBL" id="DXBS01000109">
    <property type="protein sequence ID" value="HIZ24959.1"/>
    <property type="molecule type" value="Genomic_DNA"/>
</dbReference>
<comment type="caution">
    <text evidence="3">The sequence shown here is derived from an EMBL/GenBank/DDBJ whole genome shotgun (WGS) entry which is preliminary data.</text>
</comment>
<dbReference type="AlphaFoldDB" id="A0A9D2IVS9"/>
<dbReference type="InterPro" id="IPR043202">
    <property type="entry name" value="Band-7_stomatin-like"/>
</dbReference>
<protein>
    <submittedName>
        <fullName evidence="3">Slipin family protein</fullName>
    </submittedName>
</protein>
<dbReference type="GO" id="GO:0005886">
    <property type="term" value="C:plasma membrane"/>
    <property type="evidence" value="ECO:0007669"/>
    <property type="project" value="InterPro"/>
</dbReference>
<gene>
    <name evidence="3" type="ORF">H9812_05775</name>
</gene>
<accession>A0A9D2IVS9</accession>
<dbReference type="SMART" id="SM00244">
    <property type="entry name" value="PHB"/>
    <property type="match status" value="1"/>
</dbReference>
<dbReference type="Pfam" id="PF01145">
    <property type="entry name" value="Band_7"/>
    <property type="match status" value="1"/>
</dbReference>
<evidence type="ECO:0000256" key="1">
    <source>
        <dbReference type="ARBA" id="ARBA00008164"/>
    </source>
</evidence>
<reference evidence="3" key="2">
    <citation type="submission" date="2021-04" db="EMBL/GenBank/DDBJ databases">
        <authorList>
            <person name="Gilroy R."/>
        </authorList>
    </citation>
    <scope>NUCLEOTIDE SEQUENCE</scope>
    <source>
        <strain evidence="3">CHK33-5263</strain>
    </source>
</reference>
<reference evidence="3" key="1">
    <citation type="journal article" date="2021" name="PeerJ">
        <title>Extensive microbial diversity within the chicken gut microbiome revealed by metagenomics and culture.</title>
        <authorList>
            <person name="Gilroy R."/>
            <person name="Ravi A."/>
            <person name="Getino M."/>
            <person name="Pursley I."/>
            <person name="Horton D.L."/>
            <person name="Alikhan N.F."/>
            <person name="Baker D."/>
            <person name="Gharbi K."/>
            <person name="Hall N."/>
            <person name="Watson M."/>
            <person name="Adriaenssens E.M."/>
            <person name="Foster-Nyarko E."/>
            <person name="Jarju S."/>
            <person name="Secka A."/>
            <person name="Antonio M."/>
            <person name="Oren A."/>
            <person name="Chaudhuri R.R."/>
            <person name="La Ragione R."/>
            <person name="Hildebrand F."/>
            <person name="Pallen M.J."/>
        </authorList>
    </citation>
    <scope>NUCLEOTIDE SEQUENCE</scope>
    <source>
        <strain evidence="3">CHK33-5263</strain>
    </source>
</reference>
<dbReference type="Gene3D" id="3.30.479.30">
    <property type="entry name" value="Band 7 domain"/>
    <property type="match status" value="1"/>
</dbReference>
<evidence type="ECO:0000313" key="3">
    <source>
        <dbReference type="EMBL" id="HIZ24959.1"/>
    </source>
</evidence>